<comment type="caution">
    <text evidence="4">The sequence shown here is derived from an EMBL/GenBank/DDBJ whole genome shotgun (WGS) entry which is preliminary data.</text>
</comment>
<sequence>MPNKVKKQPSAVKGFSRFAHTYEQYNMIQAEVAKQLVSGLEKKHYSTIIDIGCGSGAVIKNLEKRSIGFDKFIAVDLSEEMLSLHPSEENIMKCCVDFNRQESFDKLSHDKEAIVISSSALQWSKDLDLTFSCLSKIGKKAYFAVFTSGTFKTLHKNAGITSPIYQEEVVKKVISKYYNANFILQSYQLTFPNVKEMFRYIQKSGVSGGERQLGYKKMKRLMEEYPLDYLEFEVLFVDATPL</sequence>
<evidence type="ECO:0000256" key="2">
    <source>
        <dbReference type="ARBA" id="ARBA00022679"/>
    </source>
</evidence>
<protein>
    <submittedName>
        <fullName evidence="4">Methyltransferase domain-containing protein</fullName>
    </submittedName>
</protein>
<dbReference type="GO" id="GO:0008168">
    <property type="term" value="F:methyltransferase activity"/>
    <property type="evidence" value="ECO:0007669"/>
    <property type="project" value="UniProtKB-KW"/>
</dbReference>
<keyword evidence="5" id="KW-1185">Reference proteome</keyword>
<dbReference type="EMBL" id="JAQIBD010000004">
    <property type="protein sequence ID" value="MDM5272628.1"/>
    <property type="molecule type" value="Genomic_DNA"/>
</dbReference>
<dbReference type="GO" id="GO:0032259">
    <property type="term" value="P:methylation"/>
    <property type="evidence" value="ECO:0007669"/>
    <property type="project" value="UniProtKB-KW"/>
</dbReference>
<dbReference type="InterPro" id="IPR050602">
    <property type="entry name" value="Malonyl-ACP_OMT"/>
</dbReference>
<dbReference type="PANTHER" id="PTHR13090">
    <property type="entry name" value="ARGININE-HYDROXYLASE NDUFAF5, MITOCHONDRIAL"/>
    <property type="match status" value="1"/>
</dbReference>
<keyword evidence="2" id="KW-0808">Transferase</keyword>
<organism evidence="4 5">
    <name type="scientific">Sulfurovum zhangzhouensis</name>
    <dbReference type="NCBI Taxonomy" id="3019067"/>
    <lineage>
        <taxon>Bacteria</taxon>
        <taxon>Pseudomonadati</taxon>
        <taxon>Campylobacterota</taxon>
        <taxon>Epsilonproteobacteria</taxon>
        <taxon>Campylobacterales</taxon>
        <taxon>Sulfurovaceae</taxon>
        <taxon>Sulfurovum</taxon>
    </lineage>
</organism>
<evidence type="ECO:0000259" key="3">
    <source>
        <dbReference type="Pfam" id="PF13649"/>
    </source>
</evidence>
<dbReference type="InterPro" id="IPR029063">
    <property type="entry name" value="SAM-dependent_MTases_sf"/>
</dbReference>
<accession>A0ABT7R0L1</accession>
<evidence type="ECO:0000256" key="1">
    <source>
        <dbReference type="ARBA" id="ARBA00022603"/>
    </source>
</evidence>
<dbReference type="Pfam" id="PF13649">
    <property type="entry name" value="Methyltransf_25"/>
    <property type="match status" value="1"/>
</dbReference>
<dbReference type="RefSeq" id="WP_289414461.1">
    <property type="nucleotide sequence ID" value="NZ_JAQIBD010000004.1"/>
</dbReference>
<dbReference type="PANTHER" id="PTHR13090:SF1">
    <property type="entry name" value="ARGININE-HYDROXYLASE NDUFAF5, MITOCHONDRIAL"/>
    <property type="match status" value="1"/>
</dbReference>
<feature type="domain" description="Methyltransferase" evidence="3">
    <location>
        <begin position="48"/>
        <end position="127"/>
    </location>
</feature>
<name>A0ABT7R0L1_9BACT</name>
<dbReference type="InterPro" id="IPR041698">
    <property type="entry name" value="Methyltransf_25"/>
</dbReference>
<keyword evidence="1 4" id="KW-0489">Methyltransferase</keyword>
<reference evidence="4" key="1">
    <citation type="submission" date="2023-01" db="EMBL/GenBank/DDBJ databases">
        <title>Sulfurovum sp. zt1-1 genome assembly.</title>
        <authorList>
            <person name="Wang J."/>
        </authorList>
    </citation>
    <scope>NUCLEOTIDE SEQUENCE</scope>
    <source>
        <strain evidence="4">Zt1-1</strain>
    </source>
</reference>
<evidence type="ECO:0000313" key="4">
    <source>
        <dbReference type="EMBL" id="MDM5272628.1"/>
    </source>
</evidence>
<dbReference type="CDD" id="cd02440">
    <property type="entry name" value="AdoMet_MTases"/>
    <property type="match status" value="1"/>
</dbReference>
<gene>
    <name evidence="4" type="ORF">PGH07_10640</name>
</gene>
<dbReference type="Proteomes" id="UP001169069">
    <property type="component" value="Unassembled WGS sequence"/>
</dbReference>
<dbReference type="SUPFAM" id="SSF53335">
    <property type="entry name" value="S-adenosyl-L-methionine-dependent methyltransferases"/>
    <property type="match status" value="1"/>
</dbReference>
<evidence type="ECO:0000313" key="5">
    <source>
        <dbReference type="Proteomes" id="UP001169069"/>
    </source>
</evidence>
<proteinExistence type="predicted"/>
<dbReference type="Gene3D" id="3.40.50.150">
    <property type="entry name" value="Vaccinia Virus protein VP39"/>
    <property type="match status" value="1"/>
</dbReference>